<keyword evidence="1" id="KW-0812">Transmembrane</keyword>
<reference evidence="3" key="1">
    <citation type="submission" date="2016-10" db="EMBL/GenBank/DDBJ databases">
        <authorList>
            <person name="Varghese N."/>
            <person name="Submissions S."/>
        </authorList>
    </citation>
    <scope>NUCLEOTIDE SEQUENCE [LARGE SCALE GENOMIC DNA]</scope>
    <source>
        <strain evidence="3">CGMCC 1.12397</strain>
    </source>
</reference>
<keyword evidence="1" id="KW-1133">Transmembrane helix</keyword>
<feature type="transmembrane region" description="Helical" evidence="1">
    <location>
        <begin position="52"/>
        <end position="76"/>
    </location>
</feature>
<dbReference type="EMBL" id="FNKQ01000007">
    <property type="protein sequence ID" value="SDR16604.1"/>
    <property type="molecule type" value="Genomic_DNA"/>
</dbReference>
<evidence type="ECO:0000313" key="2">
    <source>
        <dbReference type="EMBL" id="SDR16604.1"/>
    </source>
</evidence>
<name>A0A1H1GTR6_9EURY</name>
<protein>
    <submittedName>
        <fullName evidence="2">Uncharacterized protein</fullName>
    </submittedName>
</protein>
<sequence>MSVGPDNPIVNLLFGNVVYVLGLLILTSIFQVTPEAAVQGAFQGTAPSLLNAYLLVGAMLGAVDILVVLTPFLSLAGSSGW</sequence>
<accession>A0A1H1GTR6</accession>
<evidence type="ECO:0000313" key="3">
    <source>
        <dbReference type="Proteomes" id="UP000199289"/>
    </source>
</evidence>
<evidence type="ECO:0000256" key="1">
    <source>
        <dbReference type="SAM" id="Phobius"/>
    </source>
</evidence>
<organism evidence="2 3">
    <name type="scientific">Halopelagius longus</name>
    <dbReference type="NCBI Taxonomy" id="1236180"/>
    <lineage>
        <taxon>Archaea</taxon>
        <taxon>Methanobacteriati</taxon>
        <taxon>Methanobacteriota</taxon>
        <taxon>Stenosarchaea group</taxon>
        <taxon>Halobacteria</taxon>
        <taxon>Halobacteriales</taxon>
        <taxon>Haloferacaceae</taxon>
    </lineage>
</organism>
<dbReference type="AlphaFoldDB" id="A0A1H1GTR6"/>
<gene>
    <name evidence="2" type="ORF">SAMN05216278_3855</name>
</gene>
<keyword evidence="1" id="KW-0472">Membrane</keyword>
<dbReference type="Proteomes" id="UP000199289">
    <property type="component" value="Unassembled WGS sequence"/>
</dbReference>
<proteinExistence type="predicted"/>
<dbReference type="RefSeq" id="WP_092539318.1">
    <property type="nucleotide sequence ID" value="NZ_FNKQ01000007.1"/>
</dbReference>
<feature type="transmembrane region" description="Helical" evidence="1">
    <location>
        <begin position="12"/>
        <end position="32"/>
    </location>
</feature>